<dbReference type="GO" id="GO:0006352">
    <property type="term" value="P:DNA-templated transcription initiation"/>
    <property type="evidence" value="ECO:0007669"/>
    <property type="project" value="InterPro"/>
</dbReference>
<reference evidence="8" key="1">
    <citation type="submission" date="2021-04" db="EMBL/GenBank/DDBJ databases">
        <title>Genome based classification of Actinospica acidithermotolerans sp. nov., an actinobacterium isolated from an Indonesian hot spring.</title>
        <authorList>
            <person name="Kusuma A.B."/>
            <person name="Putra K.E."/>
            <person name="Nafisah S."/>
            <person name="Loh J."/>
            <person name="Nouioui I."/>
            <person name="Goodfellow M."/>
        </authorList>
    </citation>
    <scope>NUCLEOTIDE SEQUENCE</scope>
    <source>
        <strain evidence="8">MGRD01-02</strain>
    </source>
</reference>
<name>A0A941EKX6_9ACTN</name>
<dbReference type="NCBIfam" id="TIGR02983">
    <property type="entry name" value="SigE-fam_strep"/>
    <property type="match status" value="1"/>
</dbReference>
<dbReference type="InterPro" id="IPR036388">
    <property type="entry name" value="WH-like_DNA-bd_sf"/>
</dbReference>
<dbReference type="SUPFAM" id="SSF88659">
    <property type="entry name" value="Sigma3 and sigma4 domains of RNA polymerase sigma factors"/>
    <property type="match status" value="1"/>
</dbReference>
<dbReference type="EMBL" id="JAGSOH010000172">
    <property type="protein sequence ID" value="MBR7830979.1"/>
    <property type="molecule type" value="Genomic_DNA"/>
</dbReference>
<evidence type="ECO:0000313" key="9">
    <source>
        <dbReference type="Proteomes" id="UP000676325"/>
    </source>
</evidence>
<keyword evidence="9" id="KW-1185">Reference proteome</keyword>
<dbReference type="Proteomes" id="UP000676325">
    <property type="component" value="Unassembled WGS sequence"/>
</dbReference>
<organism evidence="8 9">
    <name type="scientific">Actinospica acidithermotolerans</name>
    <dbReference type="NCBI Taxonomy" id="2828514"/>
    <lineage>
        <taxon>Bacteria</taxon>
        <taxon>Bacillati</taxon>
        <taxon>Actinomycetota</taxon>
        <taxon>Actinomycetes</taxon>
        <taxon>Catenulisporales</taxon>
        <taxon>Actinospicaceae</taxon>
        <taxon>Actinospica</taxon>
    </lineage>
</organism>
<comment type="caution">
    <text evidence="8">The sequence shown here is derived from an EMBL/GenBank/DDBJ whole genome shotgun (WGS) entry which is preliminary data.</text>
</comment>
<evidence type="ECO:0000256" key="1">
    <source>
        <dbReference type="ARBA" id="ARBA00010641"/>
    </source>
</evidence>
<feature type="domain" description="RNA polymerase sigma-70 region 2" evidence="6">
    <location>
        <begin position="21"/>
        <end position="87"/>
    </location>
</feature>
<dbReference type="SUPFAM" id="SSF88946">
    <property type="entry name" value="Sigma2 domain of RNA polymerase sigma factors"/>
    <property type="match status" value="1"/>
</dbReference>
<dbReference type="GO" id="GO:0003677">
    <property type="term" value="F:DNA binding"/>
    <property type="evidence" value="ECO:0007669"/>
    <property type="project" value="UniProtKB-KW"/>
</dbReference>
<keyword evidence="3" id="KW-0731">Sigma factor</keyword>
<evidence type="ECO:0000259" key="7">
    <source>
        <dbReference type="Pfam" id="PF08281"/>
    </source>
</evidence>
<keyword evidence="4" id="KW-0238">DNA-binding</keyword>
<dbReference type="InterPro" id="IPR007627">
    <property type="entry name" value="RNA_pol_sigma70_r2"/>
</dbReference>
<dbReference type="Gene3D" id="1.10.10.10">
    <property type="entry name" value="Winged helix-like DNA-binding domain superfamily/Winged helix DNA-binding domain"/>
    <property type="match status" value="1"/>
</dbReference>
<dbReference type="InterPro" id="IPR013249">
    <property type="entry name" value="RNA_pol_sigma70_r4_t2"/>
</dbReference>
<keyword evidence="2" id="KW-0805">Transcription regulation</keyword>
<gene>
    <name evidence="8" type="ORF">KDK95_32035</name>
</gene>
<sequence length="185" mass="20285">MAATALGATDNAARQAFDVFFTSHHREFGRLAYLLSGDQDAAEDITAEAFAQAWGRWEQVSRADSPSAYVRRIVVNLAADRIRGLTRERKGRRLLGATWSERTHGPDVAAVADVRAALRQLPERKRACVVLRHYYGLSEQETARTLGITVGTVKSQTSRGVAELAAMLGTGTDGTTTERRRRGRG</sequence>
<dbReference type="InterPro" id="IPR013325">
    <property type="entry name" value="RNA_pol_sigma_r2"/>
</dbReference>
<proteinExistence type="inferred from homology"/>
<evidence type="ECO:0000313" key="8">
    <source>
        <dbReference type="EMBL" id="MBR7830979.1"/>
    </source>
</evidence>
<dbReference type="InterPro" id="IPR014284">
    <property type="entry name" value="RNA_pol_sigma-70_dom"/>
</dbReference>
<dbReference type="InterPro" id="IPR014325">
    <property type="entry name" value="RNA_pol_sigma-E_actinobac"/>
</dbReference>
<evidence type="ECO:0000256" key="4">
    <source>
        <dbReference type="ARBA" id="ARBA00023125"/>
    </source>
</evidence>
<evidence type="ECO:0000256" key="2">
    <source>
        <dbReference type="ARBA" id="ARBA00023015"/>
    </source>
</evidence>
<protein>
    <submittedName>
        <fullName evidence="8">SigE family RNA polymerase sigma factor</fullName>
    </submittedName>
</protein>
<dbReference type="InterPro" id="IPR013324">
    <property type="entry name" value="RNA_pol_sigma_r3/r4-like"/>
</dbReference>
<dbReference type="CDD" id="cd06171">
    <property type="entry name" value="Sigma70_r4"/>
    <property type="match status" value="1"/>
</dbReference>
<dbReference type="PANTHER" id="PTHR43133:SF50">
    <property type="entry name" value="ECF RNA POLYMERASE SIGMA FACTOR SIGM"/>
    <property type="match status" value="1"/>
</dbReference>
<comment type="similarity">
    <text evidence="1">Belongs to the sigma-70 factor family. ECF subfamily.</text>
</comment>
<dbReference type="GO" id="GO:0016987">
    <property type="term" value="F:sigma factor activity"/>
    <property type="evidence" value="ECO:0007669"/>
    <property type="project" value="UniProtKB-KW"/>
</dbReference>
<dbReference type="Pfam" id="PF08281">
    <property type="entry name" value="Sigma70_r4_2"/>
    <property type="match status" value="1"/>
</dbReference>
<dbReference type="AlphaFoldDB" id="A0A941EKX6"/>
<evidence type="ECO:0000256" key="3">
    <source>
        <dbReference type="ARBA" id="ARBA00023082"/>
    </source>
</evidence>
<evidence type="ECO:0000256" key="5">
    <source>
        <dbReference type="ARBA" id="ARBA00023163"/>
    </source>
</evidence>
<dbReference type="PANTHER" id="PTHR43133">
    <property type="entry name" value="RNA POLYMERASE ECF-TYPE SIGMA FACTO"/>
    <property type="match status" value="1"/>
</dbReference>
<keyword evidence="5" id="KW-0804">Transcription</keyword>
<dbReference type="NCBIfam" id="TIGR02937">
    <property type="entry name" value="sigma70-ECF"/>
    <property type="match status" value="1"/>
</dbReference>
<dbReference type="RefSeq" id="WP_212522098.1">
    <property type="nucleotide sequence ID" value="NZ_JAGSOH010000172.1"/>
</dbReference>
<dbReference type="InterPro" id="IPR039425">
    <property type="entry name" value="RNA_pol_sigma-70-like"/>
</dbReference>
<dbReference type="Pfam" id="PF04542">
    <property type="entry name" value="Sigma70_r2"/>
    <property type="match status" value="1"/>
</dbReference>
<feature type="domain" description="RNA polymerase sigma factor 70 region 4 type 2" evidence="7">
    <location>
        <begin position="114"/>
        <end position="164"/>
    </location>
</feature>
<dbReference type="Gene3D" id="1.10.1740.10">
    <property type="match status" value="1"/>
</dbReference>
<accession>A0A941EKX6</accession>
<evidence type="ECO:0000259" key="6">
    <source>
        <dbReference type="Pfam" id="PF04542"/>
    </source>
</evidence>